<dbReference type="PANTHER" id="PTHR30620:SF77">
    <property type="entry name" value="LYSOSOMAL BETA GLUCOSIDASE-LIKE"/>
    <property type="match status" value="1"/>
</dbReference>
<evidence type="ECO:0000256" key="3">
    <source>
        <dbReference type="ARBA" id="ARBA00023295"/>
    </source>
</evidence>
<dbReference type="SUPFAM" id="SSF52279">
    <property type="entry name" value="Beta-D-glucan exohydrolase, C-terminal domain"/>
    <property type="match status" value="1"/>
</dbReference>
<proteinExistence type="inferred from homology"/>
<feature type="chain" id="PRO_5016322934" evidence="6">
    <location>
        <begin position="30"/>
        <end position="670"/>
    </location>
</feature>
<dbReference type="GO" id="GO:0008422">
    <property type="term" value="F:beta-glucosidase activity"/>
    <property type="evidence" value="ECO:0007669"/>
    <property type="project" value="TreeGrafter"/>
</dbReference>
<keyword evidence="6" id="KW-0732">Signal</keyword>
<keyword evidence="3 4" id="KW-0326">Glycosidase</keyword>
<dbReference type="InterPro" id="IPR002772">
    <property type="entry name" value="Glyco_hydro_3_C"/>
</dbReference>
<comment type="caution">
    <text evidence="9">The sequence shown here is derived from an EMBL/GenBank/DDBJ whole genome shotgun (WGS) entry which is preliminary data.</text>
</comment>
<organism evidence="9 10">
    <name type="scientific">Phenylobacterium hankyongense</name>
    <dbReference type="NCBI Taxonomy" id="1813876"/>
    <lineage>
        <taxon>Bacteria</taxon>
        <taxon>Pseudomonadati</taxon>
        <taxon>Pseudomonadota</taxon>
        <taxon>Alphaproteobacteria</taxon>
        <taxon>Caulobacterales</taxon>
        <taxon>Caulobacteraceae</taxon>
        <taxon>Phenylobacterium</taxon>
    </lineage>
</organism>
<dbReference type="GO" id="GO:0009251">
    <property type="term" value="P:glucan catabolic process"/>
    <property type="evidence" value="ECO:0007669"/>
    <property type="project" value="TreeGrafter"/>
</dbReference>
<evidence type="ECO:0000259" key="7">
    <source>
        <dbReference type="Pfam" id="PF00933"/>
    </source>
</evidence>
<dbReference type="Pfam" id="PF00933">
    <property type="entry name" value="Glyco_hydro_3"/>
    <property type="match status" value="1"/>
</dbReference>
<dbReference type="Pfam" id="PF01915">
    <property type="entry name" value="Glyco_hydro_3_C"/>
    <property type="match status" value="1"/>
</dbReference>
<feature type="domain" description="Glycoside hydrolase family 3 N-terminal" evidence="7">
    <location>
        <begin position="67"/>
        <end position="391"/>
    </location>
</feature>
<dbReference type="InterPro" id="IPR019800">
    <property type="entry name" value="Glyco_hydro_3_AS"/>
</dbReference>
<keyword evidence="10" id="KW-1185">Reference proteome</keyword>
<accession>A0A328B0B4</accession>
<dbReference type="RefSeq" id="WP_111458124.1">
    <property type="nucleotide sequence ID" value="NZ_QFYP01000001.1"/>
</dbReference>
<dbReference type="PROSITE" id="PS00775">
    <property type="entry name" value="GLYCOSYL_HYDROL_F3"/>
    <property type="match status" value="1"/>
</dbReference>
<name>A0A328B0B4_9CAUL</name>
<evidence type="ECO:0000256" key="4">
    <source>
        <dbReference type="RuleBase" id="RU361161"/>
    </source>
</evidence>
<keyword evidence="2 4" id="KW-0378">Hydrolase</keyword>
<dbReference type="InterPro" id="IPR051915">
    <property type="entry name" value="Cellulose_Degrad_GH3"/>
</dbReference>
<dbReference type="Gene3D" id="3.20.20.300">
    <property type="entry name" value="Glycoside hydrolase, family 3, N-terminal domain"/>
    <property type="match status" value="1"/>
</dbReference>
<evidence type="ECO:0000313" key="10">
    <source>
        <dbReference type="Proteomes" id="UP000249842"/>
    </source>
</evidence>
<dbReference type="PRINTS" id="PR00133">
    <property type="entry name" value="GLHYDRLASE3"/>
</dbReference>
<evidence type="ECO:0000259" key="8">
    <source>
        <dbReference type="Pfam" id="PF01915"/>
    </source>
</evidence>
<reference evidence="10" key="1">
    <citation type="submission" date="2018-05" db="EMBL/GenBank/DDBJ databases">
        <authorList>
            <person name="Li X."/>
        </authorList>
    </citation>
    <scope>NUCLEOTIDE SEQUENCE [LARGE SCALE GENOMIC DNA]</scope>
    <source>
        <strain evidence="10">HKS-05</strain>
    </source>
</reference>
<evidence type="ECO:0000256" key="5">
    <source>
        <dbReference type="SAM" id="MobiDB-lite"/>
    </source>
</evidence>
<dbReference type="EMBL" id="QFYP01000001">
    <property type="protein sequence ID" value="RAK60832.1"/>
    <property type="molecule type" value="Genomic_DNA"/>
</dbReference>
<evidence type="ECO:0000313" key="9">
    <source>
        <dbReference type="EMBL" id="RAK60832.1"/>
    </source>
</evidence>
<gene>
    <name evidence="9" type="ORF">DJ021_13940</name>
</gene>
<feature type="region of interest" description="Disordered" evidence="5">
    <location>
        <begin position="649"/>
        <end position="670"/>
    </location>
</feature>
<dbReference type="OrthoDB" id="9781691at2"/>
<dbReference type="InterPro" id="IPR036881">
    <property type="entry name" value="Glyco_hydro_3_C_sf"/>
</dbReference>
<feature type="signal peptide" evidence="6">
    <location>
        <begin position="1"/>
        <end position="29"/>
    </location>
</feature>
<comment type="similarity">
    <text evidence="1 4">Belongs to the glycosyl hydrolase 3 family.</text>
</comment>
<evidence type="ECO:0000256" key="6">
    <source>
        <dbReference type="SAM" id="SignalP"/>
    </source>
</evidence>
<protein>
    <submittedName>
        <fullName evidence="9">1,4-beta-D-glucan glucohydrolase</fullName>
    </submittedName>
</protein>
<dbReference type="Gene3D" id="3.40.50.1700">
    <property type="entry name" value="Glycoside hydrolase family 3 C-terminal domain"/>
    <property type="match status" value="1"/>
</dbReference>
<dbReference type="SUPFAM" id="SSF51445">
    <property type="entry name" value="(Trans)glycosidases"/>
    <property type="match status" value="1"/>
</dbReference>
<evidence type="ECO:0000256" key="1">
    <source>
        <dbReference type="ARBA" id="ARBA00005336"/>
    </source>
</evidence>
<dbReference type="InterPro" id="IPR001764">
    <property type="entry name" value="Glyco_hydro_3_N"/>
</dbReference>
<dbReference type="AlphaFoldDB" id="A0A328B0B4"/>
<dbReference type="InterPro" id="IPR036962">
    <property type="entry name" value="Glyco_hydro_3_N_sf"/>
</dbReference>
<evidence type="ECO:0000256" key="2">
    <source>
        <dbReference type="ARBA" id="ARBA00022801"/>
    </source>
</evidence>
<dbReference type="PANTHER" id="PTHR30620">
    <property type="entry name" value="PERIPLASMIC BETA-GLUCOSIDASE-RELATED"/>
    <property type="match status" value="1"/>
</dbReference>
<sequence>MTRQTCRRAAASLAAVAAILGGFRGPALAADPPGLAHPDRWPAAHSRGLTDPKTEAFVTGLMATMSLEEKVGQLIQADIASIRPEDLRDYPLGSILAGGDSPPLGAPDRSPAAAWLATARAFRAVSLETRPGHTPIPVMLGVDAVHGNNNVVGATLFPHNIGLGAMHDPALMRRIGEATAQETAAAGIDWAFAPTLAVVRDDRWGRTYEGYSEDPQLVAAYAGQMVAGLQGAPATWPALQAGHVAASAKHFLGDGGTDKGKDQGDNLYDESELARLNAPGYVAAIEAGAMTVMASYSSWQGVKMHANASLLTGVLKQRMGFDGFVVSDWNALGQLPGCTNENCPAAINAGIDMVMAPDTWKGLYRNTLAQARSGEIPMARIDDAVRRILRVKAKAGLFGPRPWEGRLDTLGSPQHRAIARQAVRESLVLLKNEGSVLPIRGSAHVLVAGDGADNVAKQAGGWTLSWQGQGNTPGDFPNAQSIWSGLREAVHAAGGMAELSPDGSFRRKPDVAVVVFGENPYAESRGDLATLEYQPGAKTDLALLSKLKAQGIPVVAVFLSGRPLWVNPELAAADAFVAAWLPGSEGGGIADVLVGDAKGRARHDFTGRLSYAWPKFASQTRLNRGEPGYDPLFASGYGLSYRRPAALPALPEVPGSPGGADPVPAAGPRP</sequence>
<feature type="domain" description="Glycoside hydrolase family 3 C-terminal" evidence="8">
    <location>
        <begin position="427"/>
        <end position="641"/>
    </location>
</feature>
<dbReference type="Proteomes" id="UP000249842">
    <property type="component" value="Unassembled WGS sequence"/>
</dbReference>
<dbReference type="InterPro" id="IPR017853">
    <property type="entry name" value="GH"/>
</dbReference>